<dbReference type="Pfam" id="PF04748">
    <property type="entry name" value="Polysacc_deac_2"/>
    <property type="match status" value="1"/>
</dbReference>
<comment type="caution">
    <text evidence="1">The sequence shown here is derived from an EMBL/GenBank/DDBJ whole genome shotgun (WGS) entry which is preliminary data.</text>
</comment>
<dbReference type="RefSeq" id="WP_242282764.1">
    <property type="nucleotide sequence ID" value="NZ_JAKKSL010000001.1"/>
</dbReference>
<evidence type="ECO:0000313" key="2">
    <source>
        <dbReference type="Proteomes" id="UP001139646"/>
    </source>
</evidence>
<dbReference type="PANTHER" id="PTHR30105:SF2">
    <property type="entry name" value="DIVERGENT POLYSACCHARIDE DEACETYLASE SUPERFAMILY"/>
    <property type="match status" value="1"/>
</dbReference>
<dbReference type="SUPFAM" id="SSF88713">
    <property type="entry name" value="Glycoside hydrolase/deacetylase"/>
    <property type="match status" value="1"/>
</dbReference>
<reference evidence="1" key="1">
    <citation type="submission" date="2022-01" db="EMBL/GenBank/DDBJ databases">
        <title>Colwellia maritima, isolated from seawater.</title>
        <authorList>
            <person name="Kristyanto S."/>
            <person name="Jung J."/>
            <person name="Jeon C.O."/>
        </authorList>
    </citation>
    <scope>NUCLEOTIDE SEQUENCE</scope>
    <source>
        <strain evidence="1">MSW7</strain>
    </source>
</reference>
<protein>
    <submittedName>
        <fullName evidence="1">Divergent polysaccharide deacetylase family protein</fullName>
    </submittedName>
</protein>
<sequence length="245" mass="27462">MYFCARYLLRQRQAAPVRIAIIIDDIGYRYTDKNALSLPGAITYSILPHTPYGKRIAIKANANHKDVMLHIPMEAENGKKLGPGGLTSAMNQKEIVASLNASLTEIPFAIGINNHMGSHLTQLDDPMLWTMNFLKQHHLLFLDSKTSPYSKAESIARMVGVPVHNRHIFLDNQLTQSYITKQFQALIRQAKSQKMAIAIAHPHPETIQALKRLLPTLAKNNIELVPLSDLYSTLEAYQTQLVVGE</sequence>
<dbReference type="InterPro" id="IPR011330">
    <property type="entry name" value="Glyco_hydro/deAcase_b/a-brl"/>
</dbReference>
<keyword evidence="2" id="KW-1185">Reference proteome</keyword>
<dbReference type="EMBL" id="JAKKSL010000001">
    <property type="protein sequence ID" value="MCI2282190.1"/>
    <property type="molecule type" value="Genomic_DNA"/>
</dbReference>
<gene>
    <name evidence="1" type="ORF">L3081_00730</name>
</gene>
<dbReference type="PANTHER" id="PTHR30105">
    <property type="entry name" value="UNCHARACTERIZED YIBQ-RELATED"/>
    <property type="match status" value="1"/>
</dbReference>
<name>A0ABS9WWE7_9GAMM</name>
<dbReference type="Gene3D" id="3.20.20.370">
    <property type="entry name" value="Glycoside hydrolase/deacetylase"/>
    <property type="match status" value="1"/>
</dbReference>
<evidence type="ECO:0000313" key="1">
    <source>
        <dbReference type="EMBL" id="MCI2282190.1"/>
    </source>
</evidence>
<dbReference type="InterPro" id="IPR006837">
    <property type="entry name" value="Divergent_DAC"/>
</dbReference>
<proteinExistence type="predicted"/>
<organism evidence="1 2">
    <name type="scientific">Colwellia maritima</name>
    <dbReference type="NCBI Taxonomy" id="2912588"/>
    <lineage>
        <taxon>Bacteria</taxon>
        <taxon>Pseudomonadati</taxon>
        <taxon>Pseudomonadota</taxon>
        <taxon>Gammaproteobacteria</taxon>
        <taxon>Alteromonadales</taxon>
        <taxon>Colwelliaceae</taxon>
        <taxon>Colwellia</taxon>
    </lineage>
</organism>
<accession>A0ABS9WWE7</accession>
<dbReference type="Proteomes" id="UP001139646">
    <property type="component" value="Unassembled WGS sequence"/>
</dbReference>
<dbReference type="CDD" id="cd10936">
    <property type="entry name" value="CE4_DAC2"/>
    <property type="match status" value="1"/>
</dbReference>